<comment type="caution">
    <text evidence="1">The sequence shown here is derived from an EMBL/GenBank/DDBJ whole genome shotgun (WGS) entry which is preliminary data.</text>
</comment>
<dbReference type="AlphaFoldDB" id="A0A2T1KP10"/>
<evidence type="ECO:0000313" key="2">
    <source>
        <dbReference type="Proteomes" id="UP000239866"/>
    </source>
</evidence>
<name>A0A2T1KP10_9GAMM</name>
<dbReference type="Proteomes" id="UP000239866">
    <property type="component" value="Unassembled WGS sequence"/>
</dbReference>
<organism evidence="1 2">
    <name type="scientific">Marinobacter fuscus</name>
    <dbReference type="NCBI Taxonomy" id="2109942"/>
    <lineage>
        <taxon>Bacteria</taxon>
        <taxon>Pseudomonadati</taxon>
        <taxon>Pseudomonadota</taxon>
        <taxon>Gammaproteobacteria</taxon>
        <taxon>Pseudomonadales</taxon>
        <taxon>Marinobacteraceae</taxon>
        <taxon>Marinobacter</taxon>
    </lineage>
</organism>
<dbReference type="RefSeq" id="WP_106761662.1">
    <property type="nucleotide sequence ID" value="NZ_PXNP01000020.1"/>
</dbReference>
<proteinExistence type="predicted"/>
<sequence>MKITVWSETIEKICCAIPFKILPLLVILASGCASHDKRDTLYDTYGLYSHKVQSRDYQYVVEDLLTRSMRSREIKHYSDFPDYFPILSDLPDILIRQENHFELRDGNFGCLTLNGFDRFDRPAVIKMEFGREQERWKLDYVSVDYLESPAEFIKAAVCPKRRT</sequence>
<keyword evidence="2" id="KW-1185">Reference proteome</keyword>
<evidence type="ECO:0000313" key="1">
    <source>
        <dbReference type="EMBL" id="PSF11876.1"/>
    </source>
</evidence>
<reference evidence="1 2" key="1">
    <citation type="submission" date="2018-03" db="EMBL/GenBank/DDBJ databases">
        <title>Marinobacter brunus sp. nov., a marine bacterium of Gamma-proteobacteria isolated from the surface seawater of the South China Sea.</title>
        <authorList>
            <person name="Cheng H."/>
            <person name="Wu Y.-H."/>
            <person name="Xamxidin M."/>
            <person name="Xu X.-W."/>
        </authorList>
    </citation>
    <scope>NUCLEOTIDE SEQUENCE [LARGE SCALE GENOMIC DNA]</scope>
    <source>
        <strain evidence="1 2">NH169-3</strain>
    </source>
</reference>
<dbReference type="EMBL" id="PXNP01000020">
    <property type="protein sequence ID" value="PSF11876.1"/>
    <property type="molecule type" value="Genomic_DNA"/>
</dbReference>
<evidence type="ECO:0008006" key="3">
    <source>
        <dbReference type="Google" id="ProtNLM"/>
    </source>
</evidence>
<dbReference type="OrthoDB" id="5824033at2"/>
<accession>A0A2T1KP10</accession>
<protein>
    <recommendedName>
        <fullName evidence="3">DUF3828 domain-containing protein</fullName>
    </recommendedName>
</protein>
<gene>
    <name evidence="1" type="ORF">C7H09_05815</name>
</gene>
<dbReference type="PROSITE" id="PS51257">
    <property type="entry name" value="PROKAR_LIPOPROTEIN"/>
    <property type="match status" value="1"/>
</dbReference>